<gene>
    <name evidence="2" type="ORF">GCM10009107_34860</name>
</gene>
<dbReference type="Pfam" id="PF22150">
    <property type="entry name" value="Tt1218-like"/>
    <property type="match status" value="1"/>
</dbReference>
<name>A0ABN1K6P5_9BURK</name>
<accession>A0ABN1K6P5</accession>
<keyword evidence="3" id="KW-1185">Reference proteome</keyword>
<dbReference type="InterPro" id="IPR054402">
    <property type="entry name" value="Tt1218-like_dom"/>
</dbReference>
<evidence type="ECO:0000259" key="1">
    <source>
        <dbReference type="Pfam" id="PF22150"/>
    </source>
</evidence>
<proteinExistence type="predicted"/>
<organism evidence="2 3">
    <name type="scientific">Ideonella azotifigens</name>
    <dbReference type="NCBI Taxonomy" id="513160"/>
    <lineage>
        <taxon>Bacteria</taxon>
        <taxon>Pseudomonadati</taxon>
        <taxon>Pseudomonadota</taxon>
        <taxon>Betaproteobacteria</taxon>
        <taxon>Burkholderiales</taxon>
        <taxon>Sphaerotilaceae</taxon>
        <taxon>Ideonella</taxon>
    </lineage>
</organism>
<evidence type="ECO:0000313" key="3">
    <source>
        <dbReference type="Proteomes" id="UP001500279"/>
    </source>
</evidence>
<dbReference type="EMBL" id="BAAAEW010000023">
    <property type="protein sequence ID" value="GAA0756439.1"/>
    <property type="molecule type" value="Genomic_DNA"/>
</dbReference>
<dbReference type="Proteomes" id="UP001500279">
    <property type="component" value="Unassembled WGS sequence"/>
</dbReference>
<comment type="caution">
    <text evidence="2">The sequence shown here is derived from an EMBL/GenBank/DDBJ whole genome shotgun (WGS) entry which is preliminary data.</text>
</comment>
<sequence>MIEVLVAIFIASLGILALAGLMGTSARYGKTSEFRSVATLLAADMADRMRANADGAASYTVLSAILTTTEPNAAANCVTADSCTKAEIAAQDMATWQAALFTSLPNGTGYIEQTDTVNHVFNMWVIWRDPDALSRPELNANDGTASACPPHFSEEGAPRCMFFRVGL</sequence>
<evidence type="ECO:0000313" key="2">
    <source>
        <dbReference type="EMBL" id="GAA0756439.1"/>
    </source>
</evidence>
<dbReference type="InterPro" id="IPR013362">
    <property type="entry name" value="Pilus_4_PilV"/>
</dbReference>
<reference evidence="2 3" key="1">
    <citation type="journal article" date="2019" name="Int. J. Syst. Evol. Microbiol.">
        <title>The Global Catalogue of Microorganisms (GCM) 10K type strain sequencing project: providing services to taxonomists for standard genome sequencing and annotation.</title>
        <authorList>
            <consortium name="The Broad Institute Genomics Platform"/>
            <consortium name="The Broad Institute Genome Sequencing Center for Infectious Disease"/>
            <person name="Wu L."/>
            <person name="Ma J."/>
        </authorList>
    </citation>
    <scope>NUCLEOTIDE SEQUENCE [LARGE SCALE GENOMIC DNA]</scope>
    <source>
        <strain evidence="2 3">JCM 15503</strain>
    </source>
</reference>
<protein>
    <recommendedName>
        <fullName evidence="1">Type IV pilin Tt1218-like domain-containing protein</fullName>
    </recommendedName>
</protein>
<feature type="domain" description="Type IV pilin Tt1218-like" evidence="1">
    <location>
        <begin position="33"/>
        <end position="93"/>
    </location>
</feature>
<dbReference type="NCBIfam" id="TIGR02523">
    <property type="entry name" value="type_IV_pilV"/>
    <property type="match status" value="1"/>
</dbReference>